<sequence length="267" mass="28249">MTGGQPASDVGTDELLVSVDGPVLTVTFNRPSRHNAMTWAMYDGLVEACEQADRDDDVRAMVLTGAGEKAFVAGTDIGQFAEFEGGADGVAYEEHVDAVINRLIQVDKPTVAAVSGYCVGAGLGLAAACDLRVATQSAQFGVPIARTLGNCLAPPIQALLVHHLGPTRTMDLLLTARLLSAEEADGAGFLTRLVADGELDSATRELTERLAGHAPLTMWAAKETTRRFLAEGVPDGTDIVDRVYGSEDFRSGVAAFTSGRRSQWRGR</sequence>
<name>A0A7W7W5S8_9ACTN</name>
<dbReference type="InterPro" id="IPR001753">
    <property type="entry name" value="Enoyl-CoA_hydra/iso"/>
</dbReference>
<dbReference type="PANTHER" id="PTHR11941">
    <property type="entry name" value="ENOYL-COA HYDRATASE-RELATED"/>
    <property type="match status" value="1"/>
</dbReference>
<dbReference type="RefSeq" id="WP_184584815.1">
    <property type="nucleotide sequence ID" value="NZ_JACHJT010000002.1"/>
</dbReference>
<reference evidence="1 2" key="1">
    <citation type="submission" date="2020-08" db="EMBL/GenBank/DDBJ databases">
        <title>Sequencing the genomes of 1000 actinobacteria strains.</title>
        <authorList>
            <person name="Klenk H.-P."/>
        </authorList>
    </citation>
    <scope>NUCLEOTIDE SEQUENCE [LARGE SCALE GENOMIC DNA]</scope>
    <source>
        <strain evidence="1 2">DSM 102030</strain>
    </source>
</reference>
<evidence type="ECO:0000313" key="2">
    <source>
        <dbReference type="Proteomes" id="UP000523007"/>
    </source>
</evidence>
<dbReference type="Proteomes" id="UP000523007">
    <property type="component" value="Unassembled WGS sequence"/>
</dbReference>
<comment type="caution">
    <text evidence="1">The sequence shown here is derived from an EMBL/GenBank/DDBJ whole genome shotgun (WGS) entry which is preliminary data.</text>
</comment>
<dbReference type="InterPro" id="IPR029045">
    <property type="entry name" value="ClpP/crotonase-like_dom_sf"/>
</dbReference>
<dbReference type="Pfam" id="PF00378">
    <property type="entry name" value="ECH_1"/>
    <property type="match status" value="1"/>
</dbReference>
<dbReference type="CDD" id="cd06558">
    <property type="entry name" value="crotonase-like"/>
    <property type="match status" value="1"/>
</dbReference>
<proteinExistence type="predicted"/>
<gene>
    <name evidence="1" type="ORF">F4561_005917</name>
</gene>
<organism evidence="1 2">
    <name type="scientific">Lipingzhangella halophila</name>
    <dbReference type="NCBI Taxonomy" id="1783352"/>
    <lineage>
        <taxon>Bacteria</taxon>
        <taxon>Bacillati</taxon>
        <taxon>Actinomycetota</taxon>
        <taxon>Actinomycetes</taxon>
        <taxon>Streptosporangiales</taxon>
        <taxon>Nocardiopsidaceae</taxon>
        <taxon>Lipingzhangella</taxon>
    </lineage>
</organism>
<keyword evidence="2" id="KW-1185">Reference proteome</keyword>
<accession>A0A7W7W5S8</accession>
<dbReference type="Gene3D" id="3.90.226.10">
    <property type="entry name" value="2-enoyl-CoA Hydratase, Chain A, domain 1"/>
    <property type="match status" value="1"/>
</dbReference>
<dbReference type="GO" id="GO:0003824">
    <property type="term" value="F:catalytic activity"/>
    <property type="evidence" value="ECO:0007669"/>
    <property type="project" value="UniProtKB-ARBA"/>
</dbReference>
<dbReference type="EMBL" id="JACHJT010000002">
    <property type="protein sequence ID" value="MBB4935023.1"/>
    <property type="molecule type" value="Genomic_DNA"/>
</dbReference>
<dbReference type="AlphaFoldDB" id="A0A7W7W5S8"/>
<dbReference type="GO" id="GO:0006635">
    <property type="term" value="P:fatty acid beta-oxidation"/>
    <property type="evidence" value="ECO:0007669"/>
    <property type="project" value="TreeGrafter"/>
</dbReference>
<protein>
    <submittedName>
        <fullName evidence="1">Enoyl-CoA hydratase/carnithine racemase</fullName>
    </submittedName>
</protein>
<dbReference type="SUPFAM" id="SSF52096">
    <property type="entry name" value="ClpP/crotonase"/>
    <property type="match status" value="1"/>
</dbReference>
<dbReference type="PANTHER" id="PTHR11941:SF54">
    <property type="entry name" value="ENOYL-COA HYDRATASE, MITOCHONDRIAL"/>
    <property type="match status" value="1"/>
</dbReference>
<dbReference type="NCBIfam" id="NF004796">
    <property type="entry name" value="PRK06144.1"/>
    <property type="match status" value="1"/>
</dbReference>
<evidence type="ECO:0000313" key="1">
    <source>
        <dbReference type="EMBL" id="MBB4935023.1"/>
    </source>
</evidence>